<accession>A0A5B7DV33</accession>
<evidence type="ECO:0000313" key="3">
    <source>
        <dbReference type="EMBL" id="MPC25340.1"/>
    </source>
</evidence>
<protein>
    <submittedName>
        <fullName evidence="3">Uncharacterized protein</fullName>
    </submittedName>
</protein>
<feature type="chain" id="PRO_5022953190" evidence="2">
    <location>
        <begin position="25"/>
        <end position="139"/>
    </location>
</feature>
<feature type="compositionally biased region" description="Acidic residues" evidence="1">
    <location>
        <begin position="59"/>
        <end position="74"/>
    </location>
</feature>
<dbReference type="PANTHER" id="PTHR37970">
    <property type="entry name" value="PROTEIN CBG08587"/>
    <property type="match status" value="1"/>
</dbReference>
<name>A0A5B7DV33_PORTR</name>
<evidence type="ECO:0000256" key="2">
    <source>
        <dbReference type="SAM" id="SignalP"/>
    </source>
</evidence>
<keyword evidence="2" id="KW-0732">Signal</keyword>
<dbReference type="AlphaFoldDB" id="A0A5B7DV33"/>
<evidence type="ECO:0000256" key="1">
    <source>
        <dbReference type="SAM" id="MobiDB-lite"/>
    </source>
</evidence>
<evidence type="ECO:0000313" key="4">
    <source>
        <dbReference type="Proteomes" id="UP000324222"/>
    </source>
</evidence>
<dbReference type="PANTHER" id="PTHR37970:SF1">
    <property type="entry name" value="SERINE-RICH ADHESIN FOR PLATELETS"/>
    <property type="match status" value="1"/>
</dbReference>
<reference evidence="3 4" key="1">
    <citation type="submission" date="2019-05" db="EMBL/GenBank/DDBJ databases">
        <title>Another draft genome of Portunus trituberculatus and its Hox gene families provides insights of decapod evolution.</title>
        <authorList>
            <person name="Jeong J.-H."/>
            <person name="Song I."/>
            <person name="Kim S."/>
            <person name="Choi T."/>
            <person name="Kim D."/>
            <person name="Ryu S."/>
            <person name="Kim W."/>
        </authorList>
    </citation>
    <scope>NUCLEOTIDE SEQUENCE [LARGE SCALE GENOMIC DNA]</scope>
    <source>
        <tissue evidence="3">Muscle</tissue>
    </source>
</reference>
<gene>
    <name evidence="3" type="ORF">E2C01_018446</name>
</gene>
<organism evidence="3 4">
    <name type="scientific">Portunus trituberculatus</name>
    <name type="common">Swimming crab</name>
    <name type="synonym">Neptunus trituberculatus</name>
    <dbReference type="NCBI Taxonomy" id="210409"/>
    <lineage>
        <taxon>Eukaryota</taxon>
        <taxon>Metazoa</taxon>
        <taxon>Ecdysozoa</taxon>
        <taxon>Arthropoda</taxon>
        <taxon>Crustacea</taxon>
        <taxon>Multicrustacea</taxon>
        <taxon>Malacostraca</taxon>
        <taxon>Eumalacostraca</taxon>
        <taxon>Eucarida</taxon>
        <taxon>Decapoda</taxon>
        <taxon>Pleocyemata</taxon>
        <taxon>Brachyura</taxon>
        <taxon>Eubrachyura</taxon>
        <taxon>Portunoidea</taxon>
        <taxon>Portunidae</taxon>
        <taxon>Portuninae</taxon>
        <taxon>Portunus</taxon>
    </lineage>
</organism>
<feature type="region of interest" description="Disordered" evidence="1">
    <location>
        <begin position="56"/>
        <end position="75"/>
    </location>
</feature>
<dbReference type="EMBL" id="VSRR010001448">
    <property type="protein sequence ID" value="MPC25340.1"/>
    <property type="molecule type" value="Genomic_DNA"/>
</dbReference>
<proteinExistence type="predicted"/>
<dbReference type="OrthoDB" id="6381867at2759"/>
<keyword evidence="4" id="KW-1185">Reference proteome</keyword>
<comment type="caution">
    <text evidence="3">The sequence shown here is derived from an EMBL/GenBank/DDBJ whole genome shotgun (WGS) entry which is preliminary data.</text>
</comment>
<sequence>MSLCQCAAAATLLLVGALQPEQQAREGSCEVPPSIPSHHAFAKRVLEAMLFGPESFLAGEEEDEDEEEEDDEQVEATLERWLDLERATVLHSLTRGPPHSPILTKFHLLFLVSTSARVMREAVRLLAAARPQPPEVTSF</sequence>
<feature type="signal peptide" evidence="2">
    <location>
        <begin position="1"/>
        <end position="24"/>
    </location>
</feature>
<dbReference type="Proteomes" id="UP000324222">
    <property type="component" value="Unassembled WGS sequence"/>
</dbReference>